<feature type="transmembrane region" description="Helical" evidence="1">
    <location>
        <begin position="149"/>
        <end position="166"/>
    </location>
</feature>
<dbReference type="RefSeq" id="WP_011791566.1">
    <property type="nucleotide sequence ID" value="NC_008751.1"/>
</dbReference>
<reference evidence="3" key="1">
    <citation type="journal article" date="2009" name="Environ. Microbiol.">
        <title>Contribution of mobile genetic elements to Desulfovibrio vulgaris genome plasticity.</title>
        <authorList>
            <person name="Walker C.B."/>
            <person name="Stolyar S."/>
            <person name="Chivian D."/>
            <person name="Pinel N."/>
            <person name="Gabster J.A."/>
            <person name="Dehal P.S."/>
            <person name="He Z."/>
            <person name="Yang Z.K."/>
            <person name="Yen H.C."/>
            <person name="Zhou J."/>
            <person name="Wall J.D."/>
            <person name="Hazen T.C."/>
            <person name="Arkin A.P."/>
            <person name="Stahl D.A."/>
        </authorList>
    </citation>
    <scope>NUCLEOTIDE SEQUENCE [LARGE SCALE GENOMIC DNA]</scope>
    <source>
        <strain evidence="3">DP4</strain>
    </source>
</reference>
<name>A0A0H3A7F0_NITV4</name>
<feature type="transmembrane region" description="Helical" evidence="1">
    <location>
        <begin position="190"/>
        <end position="211"/>
    </location>
</feature>
<proteinExistence type="predicted"/>
<protein>
    <submittedName>
        <fullName evidence="2">Uncharacterized protein</fullName>
    </submittedName>
</protein>
<dbReference type="EMBL" id="CP000527">
    <property type="protein sequence ID" value="ABM27383.1"/>
    <property type="molecule type" value="Genomic_DNA"/>
</dbReference>
<keyword evidence="1" id="KW-0472">Membrane</keyword>
<dbReference type="KEGG" id="dvl:Dvul_0360"/>
<feature type="transmembrane region" description="Helical" evidence="1">
    <location>
        <begin position="80"/>
        <end position="98"/>
    </location>
</feature>
<accession>A0A0H3A7F0</accession>
<dbReference type="Proteomes" id="UP000009173">
    <property type="component" value="Chromosome"/>
</dbReference>
<feature type="transmembrane region" description="Helical" evidence="1">
    <location>
        <begin position="328"/>
        <end position="345"/>
    </location>
</feature>
<feature type="transmembrane region" description="Helical" evidence="1">
    <location>
        <begin position="277"/>
        <end position="295"/>
    </location>
</feature>
<dbReference type="AlphaFoldDB" id="A0A0H3A7F0"/>
<keyword evidence="1" id="KW-1133">Transmembrane helix</keyword>
<sequence>MPYLVAVLVSALYYLAKRSAWGESMYPHEGYHAYFRFPFGRHPLRYYALDGGSAPNALANLFFSTAYAHGRDRGNRAYDLMLVLTGVCLFGITLALTGDARVAATTLTVYHLLNLAPLATLSFCNAETVVNFMTALGTLVALCGMHTDVPALSLGGAFIATLGFQAKACTFDHLWPLACALVLPVPVQHAWMTLAGTAAGHALYGILVIVVSGRGVFHRLRALLGLHRRNAAQRNDGFAYRTMLRDFAFYLFEHLRVVLPFTPFLPLYFMAHGPDARLPWLMLALFTLSALHMLVRGVFAIQYGVLTHFPLAFATAACLVPHGGDMLSHPFATAAILLTGLWFSVRGYRDNAQNHLGEWRTATFFVRRFIIDYLKPRLEPGEHIFQDGHFTALYVETGAPGPIPELVWAVHARNNALWDEGHRRAFNAFFRETRPRWLVLFADQLNLDALERAYGLRYRLESARFTRIYRLAETVTPEAGDDFDPRTLYSGPGARHASDIDALEKRAAFLTARAQQRLAEGRTEVAAEMLRDVWESAGHLPGTGIAYALALEAAGDADGAAQVLRDDLLLHPEGGAAPHLERLVPAFVPQGSMARLHRALLRGILAADCYLHKNGKAAVNATR</sequence>
<organism evidence="2 3">
    <name type="scientific">Nitratidesulfovibrio vulgaris (strain DP4)</name>
    <name type="common">Desulfovibrio vulgaris</name>
    <dbReference type="NCBI Taxonomy" id="391774"/>
    <lineage>
        <taxon>Bacteria</taxon>
        <taxon>Pseudomonadati</taxon>
        <taxon>Thermodesulfobacteriota</taxon>
        <taxon>Desulfovibrionia</taxon>
        <taxon>Desulfovibrionales</taxon>
        <taxon>Desulfovibrionaceae</taxon>
        <taxon>Nitratidesulfovibrio</taxon>
    </lineage>
</organism>
<evidence type="ECO:0000313" key="3">
    <source>
        <dbReference type="Proteomes" id="UP000009173"/>
    </source>
</evidence>
<feature type="transmembrane region" description="Helical" evidence="1">
    <location>
        <begin position="302"/>
        <end position="322"/>
    </location>
</feature>
<feature type="transmembrane region" description="Helical" evidence="1">
    <location>
        <begin position="118"/>
        <end position="142"/>
    </location>
</feature>
<keyword evidence="1" id="KW-0812">Transmembrane</keyword>
<dbReference type="HOGENOM" id="CLU_438527_0_0_7"/>
<gene>
    <name evidence="2" type="ordered locus">Dvul_0360</name>
</gene>
<evidence type="ECO:0000256" key="1">
    <source>
        <dbReference type="SAM" id="Phobius"/>
    </source>
</evidence>
<feature type="transmembrane region" description="Helical" evidence="1">
    <location>
        <begin position="247"/>
        <end position="271"/>
    </location>
</feature>
<evidence type="ECO:0000313" key="2">
    <source>
        <dbReference type="EMBL" id="ABM27383.1"/>
    </source>
</evidence>